<dbReference type="EMBL" id="JAUPFM010000010">
    <property type="protein sequence ID" value="KAK2839503.1"/>
    <property type="molecule type" value="Genomic_DNA"/>
</dbReference>
<dbReference type="AlphaFoldDB" id="A0AA88SIY0"/>
<keyword evidence="3" id="KW-1185">Reference proteome</keyword>
<proteinExistence type="predicted"/>
<name>A0AA88SIY0_CHASR</name>
<reference evidence="2" key="1">
    <citation type="submission" date="2023-07" db="EMBL/GenBank/DDBJ databases">
        <title>Chromosome-level Genome Assembly of Striped Snakehead (Channa striata).</title>
        <authorList>
            <person name="Liu H."/>
        </authorList>
    </citation>
    <scope>NUCLEOTIDE SEQUENCE</scope>
    <source>
        <strain evidence="2">Gz</strain>
        <tissue evidence="2">Muscle</tissue>
    </source>
</reference>
<dbReference type="Proteomes" id="UP001187415">
    <property type="component" value="Unassembled WGS sequence"/>
</dbReference>
<evidence type="ECO:0000313" key="3">
    <source>
        <dbReference type="Proteomes" id="UP001187415"/>
    </source>
</evidence>
<feature type="region of interest" description="Disordered" evidence="1">
    <location>
        <begin position="50"/>
        <end position="93"/>
    </location>
</feature>
<sequence>MARVTAARTMKEQLSSAEWESGRSSQACDVTGSGGLPSNVNLTAASAALTESRGSAVCGAPRRRPTPKTLRGSPQDLVPAQPPPPFPSAAPRPAPLLDHVLQLVKH</sequence>
<evidence type="ECO:0000256" key="1">
    <source>
        <dbReference type="SAM" id="MobiDB-lite"/>
    </source>
</evidence>
<gene>
    <name evidence="2" type="ORF">Q5P01_013243</name>
</gene>
<comment type="caution">
    <text evidence="2">The sequence shown here is derived from an EMBL/GenBank/DDBJ whole genome shotgun (WGS) entry which is preliminary data.</text>
</comment>
<evidence type="ECO:0000313" key="2">
    <source>
        <dbReference type="EMBL" id="KAK2839503.1"/>
    </source>
</evidence>
<accession>A0AA88SIY0</accession>
<feature type="compositionally biased region" description="Polar residues" evidence="1">
    <location>
        <begin position="12"/>
        <end position="28"/>
    </location>
</feature>
<protein>
    <submittedName>
        <fullName evidence="2">Uncharacterized protein</fullName>
    </submittedName>
</protein>
<feature type="region of interest" description="Disordered" evidence="1">
    <location>
        <begin position="1"/>
        <end position="35"/>
    </location>
</feature>
<feature type="compositionally biased region" description="Pro residues" evidence="1">
    <location>
        <begin position="80"/>
        <end position="93"/>
    </location>
</feature>
<organism evidence="2 3">
    <name type="scientific">Channa striata</name>
    <name type="common">Snakehead murrel</name>
    <name type="synonym">Ophicephalus striatus</name>
    <dbReference type="NCBI Taxonomy" id="64152"/>
    <lineage>
        <taxon>Eukaryota</taxon>
        <taxon>Metazoa</taxon>
        <taxon>Chordata</taxon>
        <taxon>Craniata</taxon>
        <taxon>Vertebrata</taxon>
        <taxon>Euteleostomi</taxon>
        <taxon>Actinopterygii</taxon>
        <taxon>Neopterygii</taxon>
        <taxon>Teleostei</taxon>
        <taxon>Neoteleostei</taxon>
        <taxon>Acanthomorphata</taxon>
        <taxon>Anabantaria</taxon>
        <taxon>Anabantiformes</taxon>
        <taxon>Channoidei</taxon>
        <taxon>Channidae</taxon>
        <taxon>Channa</taxon>
    </lineage>
</organism>